<dbReference type="AlphaFoldDB" id="A0A0E9SRP7"/>
<evidence type="ECO:0000313" key="1">
    <source>
        <dbReference type="EMBL" id="JAH43208.1"/>
    </source>
</evidence>
<reference evidence="1" key="2">
    <citation type="journal article" date="2015" name="Fish Shellfish Immunol.">
        <title>Early steps in the European eel (Anguilla anguilla)-Vibrio vulnificus interaction in the gills: Role of the RtxA13 toxin.</title>
        <authorList>
            <person name="Callol A."/>
            <person name="Pajuelo D."/>
            <person name="Ebbesson L."/>
            <person name="Teles M."/>
            <person name="MacKenzie S."/>
            <person name="Amaro C."/>
        </authorList>
    </citation>
    <scope>NUCLEOTIDE SEQUENCE</scope>
</reference>
<accession>A0A0E9SRP7</accession>
<proteinExistence type="predicted"/>
<dbReference type="EMBL" id="GBXM01065369">
    <property type="protein sequence ID" value="JAH43208.1"/>
    <property type="molecule type" value="Transcribed_RNA"/>
</dbReference>
<name>A0A0E9SRP7_ANGAN</name>
<organism evidence="1">
    <name type="scientific">Anguilla anguilla</name>
    <name type="common">European freshwater eel</name>
    <name type="synonym">Muraena anguilla</name>
    <dbReference type="NCBI Taxonomy" id="7936"/>
    <lineage>
        <taxon>Eukaryota</taxon>
        <taxon>Metazoa</taxon>
        <taxon>Chordata</taxon>
        <taxon>Craniata</taxon>
        <taxon>Vertebrata</taxon>
        <taxon>Euteleostomi</taxon>
        <taxon>Actinopterygii</taxon>
        <taxon>Neopterygii</taxon>
        <taxon>Teleostei</taxon>
        <taxon>Anguilliformes</taxon>
        <taxon>Anguillidae</taxon>
        <taxon>Anguilla</taxon>
    </lineage>
</organism>
<protein>
    <submittedName>
        <fullName evidence="1">Uncharacterized protein</fullName>
    </submittedName>
</protein>
<sequence length="37" mass="4344">MGFSLQRLVLILGKHWQYGSVMSLHPPKFKTWQIVNC</sequence>
<reference evidence="1" key="1">
    <citation type="submission" date="2014-11" db="EMBL/GenBank/DDBJ databases">
        <authorList>
            <person name="Amaro Gonzalez C."/>
        </authorList>
    </citation>
    <scope>NUCLEOTIDE SEQUENCE</scope>
</reference>